<keyword evidence="13" id="KW-1185">Reference proteome</keyword>
<evidence type="ECO:0000256" key="3">
    <source>
        <dbReference type="ARBA" id="ARBA00007676"/>
    </source>
</evidence>
<evidence type="ECO:0000256" key="7">
    <source>
        <dbReference type="ARBA" id="ARBA00023135"/>
    </source>
</evidence>
<feature type="region of interest" description="Disordered" evidence="10">
    <location>
        <begin position="604"/>
        <end position="657"/>
    </location>
</feature>
<dbReference type="InterPro" id="IPR011990">
    <property type="entry name" value="TPR-like_helical_dom_sf"/>
</dbReference>
<sequence>MAAGSLTDLLSQLNVQSTHNEHSQVEETSIQLLENGCTNPGTALKYCLIALIQQDKYNKALSILNTYGAIDTKYGNQLNMEKLYIFYKLNNVKKFEQLYSTIITDDIDVLFSKPESQLEKLRGFLHVRAQFCYKNGKNEESYRIYNYLASNNSTEIDNNTELACNERVPLTVEPNMMINYPLINELSEESYDMLFNESIVLAAQDKYKESLGLLEKSYNMAKASDYQDDINTIELQLAYIHQLLGNTADSKEYLNNLLIRLEAGSQMHILAKNNLVAFQDFSKYKDNINLLLRDLNIEKQNSLNIQTFTHDQWTKLNSNAMFLKLFNNVTVQSHSSRLSRTLHNYTKIVDNINLEPYQTQSKKLYHFAVKAVKSSTAGSTNGVVLLAIQLLIVENEWDNAIRLGELFFNKSITSANTLTDDLITIVYVLFELYNHVGRVHSKSMLLKKTSELFNAKDFSKVTKFSINKLNFWKHIAFQYLTLSKSSDAKKIFRQLMNVTYFKEHLVDENILQILNENSQDLFDFATVSDLVASVDVSSLISSGIAPLGSNSNKSQSIAATSINRVMKKKLNAKKQKKKQAKLQKFLATHDVTNKTVDSERWLPLKDRSTYRPKKKQLAKQTQGGAMNKQTEQALDISKKQKKNTNGGSKKKVKKGRK</sequence>
<dbReference type="AlphaFoldDB" id="A0A8H2ZH49"/>
<keyword evidence="5 9" id="KW-0963">Cytoplasm</keyword>
<dbReference type="GO" id="GO:0006614">
    <property type="term" value="P:SRP-dependent cotranslational protein targeting to membrane"/>
    <property type="evidence" value="ECO:0007669"/>
    <property type="project" value="UniProtKB-UniRule"/>
</dbReference>
<dbReference type="PIRSF" id="PIRSF038922">
    <property type="entry name" value="SRP72"/>
    <property type="match status" value="1"/>
</dbReference>
<keyword evidence="6" id="KW-0256">Endoplasmic reticulum</keyword>
<dbReference type="RefSeq" id="XP_041407198.1">
    <property type="nucleotide sequence ID" value="XM_041551264.1"/>
</dbReference>
<dbReference type="PANTHER" id="PTHR14094">
    <property type="entry name" value="SIGNAL RECOGNITION PARTICLE 72"/>
    <property type="match status" value="1"/>
</dbReference>
<evidence type="ECO:0000313" key="13">
    <source>
        <dbReference type="Proteomes" id="UP000644660"/>
    </source>
</evidence>
<comment type="subcellular location">
    <subcellularLocation>
        <location evidence="2 9">Cytoplasm</location>
    </subcellularLocation>
    <subcellularLocation>
        <location evidence="1">Endoplasmic reticulum</location>
    </subcellularLocation>
</comment>
<dbReference type="GO" id="GO:0005786">
    <property type="term" value="C:signal recognition particle, endoplasmic reticulum targeting"/>
    <property type="evidence" value="ECO:0007669"/>
    <property type="project" value="UniProtKB-UniRule"/>
</dbReference>
<dbReference type="InterPro" id="IPR013699">
    <property type="entry name" value="Signal_recog_part_SRP72_RNA-bd"/>
</dbReference>
<organism evidence="12 13">
    <name type="scientific">Maudiozyma barnettii</name>
    <dbReference type="NCBI Taxonomy" id="61262"/>
    <lineage>
        <taxon>Eukaryota</taxon>
        <taxon>Fungi</taxon>
        <taxon>Dikarya</taxon>
        <taxon>Ascomycota</taxon>
        <taxon>Saccharomycotina</taxon>
        <taxon>Saccharomycetes</taxon>
        <taxon>Saccharomycetales</taxon>
        <taxon>Saccharomycetaceae</taxon>
        <taxon>Maudiozyma</taxon>
    </lineage>
</organism>
<dbReference type="SUPFAM" id="SSF48452">
    <property type="entry name" value="TPR-like"/>
    <property type="match status" value="1"/>
</dbReference>
<dbReference type="GO" id="GO:0005783">
    <property type="term" value="C:endoplasmic reticulum"/>
    <property type="evidence" value="ECO:0007669"/>
    <property type="project" value="UniProtKB-SubCell"/>
</dbReference>
<proteinExistence type="inferred from homology"/>
<evidence type="ECO:0000313" key="12">
    <source>
        <dbReference type="EMBL" id="CAB4255354.1"/>
    </source>
</evidence>
<comment type="similarity">
    <text evidence="3 9">Belongs to the SRP72 family.</text>
</comment>
<dbReference type="Gene3D" id="1.25.40.10">
    <property type="entry name" value="Tetratricopeptide repeat domain"/>
    <property type="match status" value="1"/>
</dbReference>
<evidence type="ECO:0000256" key="5">
    <source>
        <dbReference type="ARBA" id="ARBA00022490"/>
    </source>
</evidence>
<evidence type="ECO:0000256" key="9">
    <source>
        <dbReference type="PIRNR" id="PIRNR038922"/>
    </source>
</evidence>
<evidence type="ECO:0000259" key="11">
    <source>
        <dbReference type="Pfam" id="PF08492"/>
    </source>
</evidence>
<feature type="compositionally biased region" description="Basic residues" evidence="10">
    <location>
        <begin position="648"/>
        <end position="657"/>
    </location>
</feature>
<feature type="compositionally biased region" description="Polar residues" evidence="10">
    <location>
        <begin position="618"/>
        <end position="632"/>
    </location>
</feature>
<keyword evidence="8 9" id="KW-0687">Ribonucleoprotein</keyword>
<dbReference type="GeneID" id="64858396"/>
<comment type="caution">
    <text evidence="12">The sequence shown here is derived from an EMBL/GenBank/DDBJ whole genome shotgun (WGS) entry which is preliminary data.</text>
</comment>
<gene>
    <name evidence="12" type="ORF">KABA2_06S03520</name>
</gene>
<evidence type="ECO:0000256" key="10">
    <source>
        <dbReference type="SAM" id="MobiDB-lite"/>
    </source>
</evidence>
<comment type="function">
    <text evidence="9">Component of the signal recognition particle (SRP) complex, a ribonucleoprotein complex that mediates the cotranslational targeting of secretory and membrane proteins to the endoplasmic reticulum (ER).</text>
</comment>
<feature type="domain" description="Signal recognition particle SRP72 subunit RNA-binding" evidence="11">
    <location>
        <begin position="553"/>
        <end position="612"/>
    </location>
</feature>
<name>A0A8H2ZH49_9SACH</name>
<evidence type="ECO:0000256" key="6">
    <source>
        <dbReference type="ARBA" id="ARBA00022824"/>
    </source>
</evidence>
<dbReference type="GO" id="GO:0043022">
    <property type="term" value="F:ribosome binding"/>
    <property type="evidence" value="ECO:0007669"/>
    <property type="project" value="TreeGrafter"/>
</dbReference>
<dbReference type="PANTHER" id="PTHR14094:SF9">
    <property type="entry name" value="SIGNAL RECOGNITION PARTICLE SUBUNIT SRP72"/>
    <property type="match status" value="1"/>
</dbReference>
<evidence type="ECO:0000256" key="4">
    <source>
        <dbReference type="ARBA" id="ARBA00018350"/>
    </source>
</evidence>
<evidence type="ECO:0000256" key="2">
    <source>
        <dbReference type="ARBA" id="ARBA00004496"/>
    </source>
</evidence>
<dbReference type="GO" id="GO:0008312">
    <property type="term" value="F:7S RNA binding"/>
    <property type="evidence" value="ECO:0007669"/>
    <property type="project" value="InterPro"/>
</dbReference>
<reference evidence="12 13" key="1">
    <citation type="submission" date="2020-05" db="EMBL/GenBank/DDBJ databases">
        <authorList>
            <person name="Casaregola S."/>
            <person name="Devillers H."/>
            <person name="Grondin C."/>
        </authorList>
    </citation>
    <scope>NUCLEOTIDE SEQUENCE [LARGE SCALE GENOMIC DNA]</scope>
    <source>
        <strain evidence="12 13">CLIB 1767</strain>
    </source>
</reference>
<dbReference type="EMBL" id="CAEFZW010000006">
    <property type="protein sequence ID" value="CAB4255354.1"/>
    <property type="molecule type" value="Genomic_DNA"/>
</dbReference>
<dbReference type="Pfam" id="PF08492">
    <property type="entry name" value="SRP72"/>
    <property type="match status" value="1"/>
</dbReference>
<dbReference type="Proteomes" id="UP000644660">
    <property type="component" value="Unassembled WGS sequence"/>
</dbReference>
<evidence type="ECO:0000256" key="1">
    <source>
        <dbReference type="ARBA" id="ARBA00004240"/>
    </source>
</evidence>
<keyword evidence="7 9" id="KW-0733">Signal recognition particle</keyword>
<dbReference type="InterPro" id="IPR026270">
    <property type="entry name" value="SRP72"/>
</dbReference>
<protein>
    <recommendedName>
        <fullName evidence="4 9">Signal recognition particle subunit SRP72</fullName>
    </recommendedName>
</protein>
<accession>A0A8H2ZH49</accession>
<evidence type="ECO:0000256" key="8">
    <source>
        <dbReference type="ARBA" id="ARBA00023274"/>
    </source>
</evidence>